<evidence type="ECO:0000313" key="3">
    <source>
        <dbReference type="EMBL" id="KAK3292157.1"/>
    </source>
</evidence>
<feature type="compositionally biased region" description="Polar residues" evidence="1">
    <location>
        <begin position="19"/>
        <end position="33"/>
    </location>
</feature>
<organism evidence="3 4">
    <name type="scientific">Chaetomium fimeti</name>
    <dbReference type="NCBI Taxonomy" id="1854472"/>
    <lineage>
        <taxon>Eukaryota</taxon>
        <taxon>Fungi</taxon>
        <taxon>Dikarya</taxon>
        <taxon>Ascomycota</taxon>
        <taxon>Pezizomycotina</taxon>
        <taxon>Sordariomycetes</taxon>
        <taxon>Sordariomycetidae</taxon>
        <taxon>Sordariales</taxon>
        <taxon>Chaetomiaceae</taxon>
        <taxon>Chaetomium</taxon>
    </lineage>
</organism>
<dbReference type="CDD" id="cd00882">
    <property type="entry name" value="Ras_like_GTPase"/>
    <property type="match status" value="1"/>
</dbReference>
<proteinExistence type="predicted"/>
<reference evidence="3" key="1">
    <citation type="journal article" date="2023" name="Mol. Phylogenet. Evol.">
        <title>Genome-scale phylogeny and comparative genomics of the fungal order Sordariales.</title>
        <authorList>
            <person name="Hensen N."/>
            <person name="Bonometti L."/>
            <person name="Westerberg I."/>
            <person name="Brannstrom I.O."/>
            <person name="Guillou S."/>
            <person name="Cros-Aarteil S."/>
            <person name="Calhoun S."/>
            <person name="Haridas S."/>
            <person name="Kuo A."/>
            <person name="Mondo S."/>
            <person name="Pangilinan J."/>
            <person name="Riley R."/>
            <person name="LaButti K."/>
            <person name="Andreopoulos B."/>
            <person name="Lipzen A."/>
            <person name="Chen C."/>
            <person name="Yan M."/>
            <person name="Daum C."/>
            <person name="Ng V."/>
            <person name="Clum A."/>
            <person name="Steindorff A."/>
            <person name="Ohm R.A."/>
            <person name="Martin F."/>
            <person name="Silar P."/>
            <person name="Natvig D.O."/>
            <person name="Lalanne C."/>
            <person name="Gautier V."/>
            <person name="Ament-Velasquez S.L."/>
            <person name="Kruys A."/>
            <person name="Hutchinson M.I."/>
            <person name="Powell A.J."/>
            <person name="Barry K."/>
            <person name="Miller A.N."/>
            <person name="Grigoriev I.V."/>
            <person name="Debuchy R."/>
            <person name="Gladieux P."/>
            <person name="Hiltunen Thoren M."/>
            <person name="Johannesson H."/>
        </authorList>
    </citation>
    <scope>NUCLEOTIDE SEQUENCE</scope>
    <source>
        <strain evidence="3">CBS 168.71</strain>
    </source>
</reference>
<keyword evidence="4" id="KW-1185">Reference proteome</keyword>
<dbReference type="Proteomes" id="UP001278766">
    <property type="component" value="Unassembled WGS sequence"/>
</dbReference>
<feature type="region of interest" description="Disordered" evidence="1">
    <location>
        <begin position="1"/>
        <end position="107"/>
    </location>
</feature>
<name>A0AAE0LP15_9PEZI</name>
<dbReference type="PROSITE" id="PS00675">
    <property type="entry name" value="SIGMA54_INTERACT_1"/>
    <property type="match status" value="1"/>
</dbReference>
<dbReference type="InterPro" id="IPR006073">
    <property type="entry name" value="GTP-bd"/>
</dbReference>
<sequence>MLPATSTGDGDGQGQGTTVLSKANSSHPSSDAITPTLCAVTPPVIEDPNGGSNLEKNANDTDDAEDTDPDTDPATDTDTGGESDGDDDGPDGVDYHIDVPSDGGRPGGWRTGVYTTLKMVVAEAKGAASKSVVRYIKKYLKGTKLIFVVGQTGTGKSSLLRELTGQDITIGETHKSGTKEYGVCPAIIHGEQYLFVDTAGFGASDIKDMDNFYDVMSCLDALAPFVIIAGILFVYGGTQDRMHAHDLTTTQWVKCFCGPEFYKYITIVTTKWDTLREEAFTEAWRRFTGVIGDPVVADILNRASAATQRYHGGSVYHHGVVMDDANPGVPLRCLPKETCAGGRASYARDMIRDRYSGKPKVELQVLREMAVGVRWHETEAAKVLQNSHLTIKLNVRDDLLRVTVILDKKPVDELNTEPEARRTASTVRPAPALVDVPLSSEFENPLTEKPVKRNAKPKVRRITASALQPAPEPVIPLLSISEGPWTRKPQRSWYDRLWDWLEKAKELASFFHSHQKQRGRAGGNGGFQPRPTTWASLVGTLMHWWLGPKAKRR</sequence>
<evidence type="ECO:0000256" key="1">
    <source>
        <dbReference type="SAM" id="MobiDB-lite"/>
    </source>
</evidence>
<feature type="compositionally biased region" description="Acidic residues" evidence="1">
    <location>
        <begin position="60"/>
        <end position="91"/>
    </location>
</feature>
<gene>
    <name evidence="3" type="ORF">B0H64DRAFT_364857</name>
</gene>
<evidence type="ECO:0000313" key="4">
    <source>
        <dbReference type="Proteomes" id="UP001278766"/>
    </source>
</evidence>
<dbReference type="RefSeq" id="XP_062655671.1">
    <property type="nucleotide sequence ID" value="XM_062801854.1"/>
</dbReference>
<dbReference type="EMBL" id="JAUEPN010000007">
    <property type="protein sequence ID" value="KAK3292157.1"/>
    <property type="molecule type" value="Genomic_DNA"/>
</dbReference>
<dbReference type="GO" id="GO:0005525">
    <property type="term" value="F:GTP binding"/>
    <property type="evidence" value="ECO:0007669"/>
    <property type="project" value="InterPro"/>
</dbReference>
<evidence type="ECO:0000259" key="2">
    <source>
        <dbReference type="Pfam" id="PF01926"/>
    </source>
</evidence>
<protein>
    <recommendedName>
        <fullName evidence="2">G domain-containing protein</fullName>
    </recommendedName>
</protein>
<dbReference type="GeneID" id="87838802"/>
<comment type="caution">
    <text evidence="3">The sequence shown here is derived from an EMBL/GenBank/DDBJ whole genome shotgun (WGS) entry which is preliminary data.</text>
</comment>
<dbReference type="AlphaFoldDB" id="A0AAE0LP15"/>
<accession>A0AAE0LP15</accession>
<feature type="domain" description="G" evidence="2">
    <location>
        <begin position="146"/>
        <end position="206"/>
    </location>
</feature>
<reference evidence="3" key="2">
    <citation type="submission" date="2023-06" db="EMBL/GenBank/DDBJ databases">
        <authorList>
            <consortium name="Lawrence Berkeley National Laboratory"/>
            <person name="Haridas S."/>
            <person name="Hensen N."/>
            <person name="Bonometti L."/>
            <person name="Westerberg I."/>
            <person name="Brannstrom I.O."/>
            <person name="Guillou S."/>
            <person name="Cros-Aarteil S."/>
            <person name="Calhoun S."/>
            <person name="Kuo A."/>
            <person name="Mondo S."/>
            <person name="Pangilinan J."/>
            <person name="Riley R."/>
            <person name="Labutti K."/>
            <person name="Andreopoulos B."/>
            <person name="Lipzen A."/>
            <person name="Chen C."/>
            <person name="Yanf M."/>
            <person name="Daum C."/>
            <person name="Ng V."/>
            <person name="Clum A."/>
            <person name="Steindorff A."/>
            <person name="Ohm R."/>
            <person name="Martin F."/>
            <person name="Silar P."/>
            <person name="Natvig D."/>
            <person name="Lalanne C."/>
            <person name="Gautier V."/>
            <person name="Ament-Velasquez S.L."/>
            <person name="Kruys A."/>
            <person name="Hutchinson M.I."/>
            <person name="Powell A.J."/>
            <person name="Barry K."/>
            <person name="Miller A.N."/>
            <person name="Grigoriev I.V."/>
            <person name="Debuchy R."/>
            <person name="Gladieux P."/>
            <person name="Thoren M.H."/>
            <person name="Johannesson H."/>
        </authorList>
    </citation>
    <scope>NUCLEOTIDE SEQUENCE</scope>
    <source>
        <strain evidence="3">CBS 168.71</strain>
    </source>
</reference>
<dbReference type="Pfam" id="PF01926">
    <property type="entry name" value="MMR_HSR1"/>
    <property type="match status" value="1"/>
</dbReference>
<dbReference type="Gene3D" id="3.40.50.300">
    <property type="entry name" value="P-loop containing nucleotide triphosphate hydrolases"/>
    <property type="match status" value="1"/>
</dbReference>
<dbReference type="InterPro" id="IPR025662">
    <property type="entry name" value="Sigma_54_int_dom_ATP-bd_1"/>
</dbReference>
<dbReference type="SUPFAM" id="SSF52540">
    <property type="entry name" value="P-loop containing nucleoside triphosphate hydrolases"/>
    <property type="match status" value="1"/>
</dbReference>
<dbReference type="InterPro" id="IPR027417">
    <property type="entry name" value="P-loop_NTPase"/>
</dbReference>